<keyword evidence="3 8" id="KW-1134">Transmembrane beta strand</keyword>
<evidence type="ECO:0000256" key="9">
    <source>
        <dbReference type="SAM" id="SignalP"/>
    </source>
</evidence>
<evidence type="ECO:0000313" key="12">
    <source>
        <dbReference type="EMBL" id="MBO0947956.1"/>
    </source>
</evidence>
<reference evidence="12 13" key="1">
    <citation type="submission" date="2021-03" db="EMBL/GenBank/DDBJ databases">
        <title>Fibrella sp. HMF5405 genome sequencing and assembly.</title>
        <authorList>
            <person name="Kang H."/>
            <person name="Kim H."/>
            <person name="Bae S."/>
            <person name="Joh K."/>
        </authorList>
    </citation>
    <scope>NUCLEOTIDE SEQUENCE [LARGE SCALE GENOMIC DNA]</scope>
    <source>
        <strain evidence="12 13">HMF5405</strain>
    </source>
</reference>
<dbReference type="Proteomes" id="UP000664628">
    <property type="component" value="Unassembled WGS sequence"/>
</dbReference>
<dbReference type="InterPro" id="IPR041700">
    <property type="entry name" value="OMP_b-brl_3"/>
</dbReference>
<dbReference type="EMBL" id="JAFMYW010000001">
    <property type="protein sequence ID" value="MBO0947956.1"/>
    <property type="molecule type" value="Genomic_DNA"/>
</dbReference>
<feature type="domain" description="Outer membrane protein beta-barrel" evidence="11">
    <location>
        <begin position="386"/>
        <end position="792"/>
    </location>
</feature>
<keyword evidence="7 8" id="KW-0998">Cell outer membrane</keyword>
<name>A0ABS3JEV0_9BACT</name>
<dbReference type="Gene3D" id="2.60.40.1120">
    <property type="entry name" value="Carboxypeptidase-like, regulatory domain"/>
    <property type="match status" value="1"/>
</dbReference>
<dbReference type="PANTHER" id="PTHR30069:SF29">
    <property type="entry name" value="HEMOGLOBIN AND HEMOGLOBIN-HAPTOGLOBIN-BINDING PROTEIN 1-RELATED"/>
    <property type="match status" value="1"/>
</dbReference>
<keyword evidence="12" id="KW-0675">Receptor</keyword>
<evidence type="ECO:0000256" key="6">
    <source>
        <dbReference type="ARBA" id="ARBA00023136"/>
    </source>
</evidence>
<evidence type="ECO:0000256" key="1">
    <source>
        <dbReference type="ARBA" id="ARBA00004571"/>
    </source>
</evidence>
<sequence>MKPFLAVAALALWVGTTFAQSNPTIVVTGTLVDSTTTKSVPFATVAVRTANALIGGSTTDSTGTFKLASLSPGSYTLVLSSIGFQTRSRLITLADDQAIVNLGSLLLRSESRTLGELTVTAQKSLIEEKGDKLIYNAEKDISNAGGSAADVLRKVPALSLDLDGNIQMRGNSNIRVLINGKPSAMMARNLADALRQMPADNIKSIEVITSPGAKYDAEGAAGVINIITKKALQGFNGSVMASAGTLNRSLNTKLSVKTKKVGVSLAANGYQFQNIREADTRRTTLLNGQPLNILTQSSRADNIGTGGYGEFSLDYDPDTTSRINFSANAWGGSYPNNSSVINQLTDPAGMPLQYFRNDIRFRNPYGNSQFDLGYTKTFRKPAGVNSDHEFTLLTQFSRMPDNYFYDTDRYTLNEVEQLSFRQRSTNYSRNKEYTLQADYTHPFLIRSSRDTTQAKLEVGLKAIRRDIGSEYRVEQSADGTAPFVVDPSQSNDFEYNQQIVSGYTALRLETKRKWNLNLGARLERTTIDGNFLTTQTALSTRYTNLIPSVTVSKGIKTHTLKASYTQRIQRPQLWFLNPWVNASDPRNLQTGNPYLNPELNHAVELGHSVSTKAGLSINSALYFRMTNNAIEFIRTVDETGVGLSKPQNLARRLAYGLNTNLSGQANKNWTMNGGVDVRYVDLSSPALNQSNSGLVGNLNVSSTYKLPHDYTFQANANVNSGWISLQGIGSPFYWYGFALKREMKAKKASLTLGINNPFNRGIRQTLTLSAPTFESETRSFFLTRSFRLAFEWRFGQMSAGGKQSKKVQNDDAGGR</sequence>
<dbReference type="InterPro" id="IPR036942">
    <property type="entry name" value="Beta-barrel_TonB_sf"/>
</dbReference>
<dbReference type="SUPFAM" id="SSF49464">
    <property type="entry name" value="Carboxypeptidase regulatory domain-like"/>
    <property type="match status" value="1"/>
</dbReference>
<gene>
    <name evidence="12" type="ORF">J2I46_05135</name>
</gene>
<keyword evidence="6 8" id="KW-0472">Membrane</keyword>
<dbReference type="PANTHER" id="PTHR30069">
    <property type="entry name" value="TONB-DEPENDENT OUTER MEMBRANE RECEPTOR"/>
    <property type="match status" value="1"/>
</dbReference>
<dbReference type="Pfam" id="PF13715">
    <property type="entry name" value="CarbopepD_reg_2"/>
    <property type="match status" value="1"/>
</dbReference>
<evidence type="ECO:0000256" key="7">
    <source>
        <dbReference type="ARBA" id="ARBA00023237"/>
    </source>
</evidence>
<dbReference type="InterPro" id="IPR008969">
    <property type="entry name" value="CarboxyPept-like_regulatory"/>
</dbReference>
<dbReference type="RefSeq" id="WP_207327843.1">
    <property type="nucleotide sequence ID" value="NZ_JAFMYW010000001.1"/>
</dbReference>
<accession>A0ABS3JEV0</accession>
<proteinExistence type="inferred from homology"/>
<feature type="domain" description="TonB-dependent receptor plug" evidence="10">
    <location>
        <begin position="143"/>
        <end position="223"/>
    </location>
</feature>
<keyword evidence="2 8" id="KW-0813">Transport</keyword>
<evidence type="ECO:0000256" key="4">
    <source>
        <dbReference type="ARBA" id="ARBA00022692"/>
    </source>
</evidence>
<evidence type="ECO:0000256" key="2">
    <source>
        <dbReference type="ARBA" id="ARBA00022448"/>
    </source>
</evidence>
<dbReference type="InterPro" id="IPR037066">
    <property type="entry name" value="Plug_dom_sf"/>
</dbReference>
<comment type="similarity">
    <text evidence="8">Belongs to the TonB-dependent receptor family.</text>
</comment>
<evidence type="ECO:0000259" key="10">
    <source>
        <dbReference type="Pfam" id="PF07715"/>
    </source>
</evidence>
<evidence type="ECO:0000256" key="8">
    <source>
        <dbReference type="PROSITE-ProRule" id="PRU01360"/>
    </source>
</evidence>
<keyword evidence="4 8" id="KW-0812">Transmembrane</keyword>
<evidence type="ECO:0000313" key="13">
    <source>
        <dbReference type="Proteomes" id="UP000664628"/>
    </source>
</evidence>
<evidence type="ECO:0000259" key="11">
    <source>
        <dbReference type="Pfam" id="PF14905"/>
    </source>
</evidence>
<dbReference type="Gene3D" id="2.40.170.20">
    <property type="entry name" value="TonB-dependent receptor, beta-barrel domain"/>
    <property type="match status" value="1"/>
</dbReference>
<dbReference type="InterPro" id="IPR039426">
    <property type="entry name" value="TonB-dep_rcpt-like"/>
</dbReference>
<dbReference type="Pfam" id="PF14905">
    <property type="entry name" value="OMP_b-brl_3"/>
    <property type="match status" value="1"/>
</dbReference>
<dbReference type="Pfam" id="PF07715">
    <property type="entry name" value="Plug"/>
    <property type="match status" value="1"/>
</dbReference>
<evidence type="ECO:0000256" key="3">
    <source>
        <dbReference type="ARBA" id="ARBA00022452"/>
    </source>
</evidence>
<comment type="caution">
    <text evidence="12">The sequence shown here is derived from an EMBL/GenBank/DDBJ whole genome shotgun (WGS) entry which is preliminary data.</text>
</comment>
<dbReference type="Gene3D" id="2.170.130.10">
    <property type="entry name" value="TonB-dependent receptor, plug domain"/>
    <property type="match status" value="1"/>
</dbReference>
<protein>
    <submittedName>
        <fullName evidence="12">TonB-dependent receptor</fullName>
    </submittedName>
</protein>
<feature type="chain" id="PRO_5045406989" evidence="9">
    <location>
        <begin position="20"/>
        <end position="815"/>
    </location>
</feature>
<feature type="signal peptide" evidence="9">
    <location>
        <begin position="1"/>
        <end position="19"/>
    </location>
</feature>
<evidence type="ECO:0000256" key="5">
    <source>
        <dbReference type="ARBA" id="ARBA00022729"/>
    </source>
</evidence>
<keyword evidence="13" id="KW-1185">Reference proteome</keyword>
<dbReference type="SUPFAM" id="SSF56935">
    <property type="entry name" value="Porins"/>
    <property type="match status" value="1"/>
</dbReference>
<dbReference type="InterPro" id="IPR012910">
    <property type="entry name" value="Plug_dom"/>
</dbReference>
<organism evidence="12 13">
    <name type="scientific">Fibrella forsythiae</name>
    <dbReference type="NCBI Taxonomy" id="2817061"/>
    <lineage>
        <taxon>Bacteria</taxon>
        <taxon>Pseudomonadati</taxon>
        <taxon>Bacteroidota</taxon>
        <taxon>Cytophagia</taxon>
        <taxon>Cytophagales</taxon>
        <taxon>Spirosomataceae</taxon>
        <taxon>Fibrella</taxon>
    </lineage>
</organism>
<dbReference type="PROSITE" id="PS52016">
    <property type="entry name" value="TONB_DEPENDENT_REC_3"/>
    <property type="match status" value="1"/>
</dbReference>
<comment type="subcellular location">
    <subcellularLocation>
        <location evidence="1 8">Cell outer membrane</location>
        <topology evidence="1 8">Multi-pass membrane protein</topology>
    </subcellularLocation>
</comment>
<keyword evidence="5 9" id="KW-0732">Signal</keyword>